<organism evidence="9 10">
    <name type="scientific">Paracraurococcus lichenis</name>
    <dbReference type="NCBI Taxonomy" id="3064888"/>
    <lineage>
        <taxon>Bacteria</taxon>
        <taxon>Pseudomonadati</taxon>
        <taxon>Pseudomonadota</taxon>
        <taxon>Alphaproteobacteria</taxon>
        <taxon>Acetobacterales</taxon>
        <taxon>Roseomonadaceae</taxon>
        <taxon>Paracraurococcus</taxon>
    </lineage>
</organism>
<evidence type="ECO:0000259" key="8">
    <source>
        <dbReference type="PROSITE" id="PS50893"/>
    </source>
</evidence>
<dbReference type="PANTHER" id="PTHR24221">
    <property type="entry name" value="ATP-BINDING CASSETTE SUB-FAMILY B"/>
    <property type="match status" value="1"/>
</dbReference>
<evidence type="ECO:0000256" key="5">
    <source>
        <dbReference type="ARBA" id="ARBA00022989"/>
    </source>
</evidence>
<accession>A0ABT9E943</accession>
<evidence type="ECO:0000313" key="9">
    <source>
        <dbReference type="EMBL" id="MDO9712721.1"/>
    </source>
</evidence>
<evidence type="ECO:0000256" key="1">
    <source>
        <dbReference type="ARBA" id="ARBA00004651"/>
    </source>
</evidence>
<feature type="domain" description="ABC transporter" evidence="8">
    <location>
        <begin position="318"/>
        <end position="534"/>
    </location>
</feature>
<dbReference type="InterPro" id="IPR027417">
    <property type="entry name" value="P-loop_NTPase"/>
</dbReference>
<evidence type="ECO:0000313" key="10">
    <source>
        <dbReference type="Proteomes" id="UP001243009"/>
    </source>
</evidence>
<feature type="transmembrane region" description="Helical" evidence="7">
    <location>
        <begin position="40"/>
        <end position="57"/>
    </location>
</feature>
<evidence type="ECO:0000256" key="3">
    <source>
        <dbReference type="ARBA" id="ARBA00022741"/>
    </source>
</evidence>
<dbReference type="GO" id="GO:0005524">
    <property type="term" value="F:ATP binding"/>
    <property type="evidence" value="ECO:0007669"/>
    <property type="project" value="UniProtKB-KW"/>
</dbReference>
<feature type="transmembrane region" description="Helical" evidence="7">
    <location>
        <begin position="7"/>
        <end position="28"/>
    </location>
</feature>
<dbReference type="InterPro" id="IPR003593">
    <property type="entry name" value="AAA+_ATPase"/>
</dbReference>
<dbReference type="SUPFAM" id="SSF90123">
    <property type="entry name" value="ABC transporter transmembrane region"/>
    <property type="match status" value="1"/>
</dbReference>
<dbReference type="RefSeq" id="WP_305107578.1">
    <property type="nucleotide sequence ID" value="NZ_JAUTWS010000056.1"/>
</dbReference>
<dbReference type="Gene3D" id="1.20.1560.10">
    <property type="entry name" value="ABC transporter type 1, transmembrane domain"/>
    <property type="match status" value="1"/>
</dbReference>
<dbReference type="SUPFAM" id="SSF52540">
    <property type="entry name" value="P-loop containing nucleoside triphosphate hydrolases"/>
    <property type="match status" value="1"/>
</dbReference>
<keyword evidence="4 9" id="KW-0067">ATP-binding</keyword>
<name>A0ABT9E943_9PROT</name>
<dbReference type="SMART" id="SM00382">
    <property type="entry name" value="AAA"/>
    <property type="match status" value="1"/>
</dbReference>
<dbReference type="PROSITE" id="PS50893">
    <property type="entry name" value="ABC_TRANSPORTER_2"/>
    <property type="match status" value="1"/>
</dbReference>
<dbReference type="EMBL" id="JAUTWS010000056">
    <property type="protein sequence ID" value="MDO9712721.1"/>
    <property type="molecule type" value="Genomic_DNA"/>
</dbReference>
<feature type="transmembrane region" description="Helical" evidence="7">
    <location>
        <begin position="107"/>
        <end position="127"/>
    </location>
</feature>
<comment type="subcellular location">
    <subcellularLocation>
        <location evidence="1">Cell membrane</location>
        <topology evidence="1">Multi-pass membrane protein</topology>
    </subcellularLocation>
</comment>
<keyword evidence="6 7" id="KW-0472">Membrane</keyword>
<protein>
    <submittedName>
        <fullName evidence="9">ATP-binding cassette domain-containing protein</fullName>
    </submittedName>
</protein>
<reference evidence="9 10" key="1">
    <citation type="submission" date="2023-08" db="EMBL/GenBank/DDBJ databases">
        <title>The draft genome sequence of Paracraurococcus sp. LOR1-02.</title>
        <authorList>
            <person name="Kingkaew E."/>
            <person name="Tanasupawat S."/>
        </authorList>
    </citation>
    <scope>NUCLEOTIDE SEQUENCE [LARGE SCALE GENOMIC DNA]</scope>
    <source>
        <strain evidence="9 10">LOR1-02</strain>
    </source>
</reference>
<dbReference type="PANTHER" id="PTHR24221:SF654">
    <property type="entry name" value="ATP-BINDING CASSETTE SUB-FAMILY B MEMBER 6"/>
    <property type="match status" value="1"/>
</dbReference>
<gene>
    <name evidence="9" type="ORF">Q7A36_30585</name>
</gene>
<keyword evidence="10" id="KW-1185">Reference proteome</keyword>
<dbReference type="Proteomes" id="UP001243009">
    <property type="component" value="Unassembled WGS sequence"/>
</dbReference>
<proteinExistence type="predicted"/>
<feature type="transmembrane region" description="Helical" evidence="7">
    <location>
        <begin position="227"/>
        <end position="245"/>
    </location>
</feature>
<evidence type="ECO:0000256" key="7">
    <source>
        <dbReference type="SAM" id="Phobius"/>
    </source>
</evidence>
<sequence>MDRQLQIRILVEGGIAALASVISLVSLSKGLRSWFENGSADLPFLLCCAALVVNYVFSQRFVARLLDTAVTSITAARRDLLARATLGPWSSIQERQRERSFEHCQRLLEQIGVLLPGLSIAANMLILTVVAYAYFWTVSVSGALLILLGIMVLASRHVHHMAVARRYLRQAEIAAERNAGGVAEILRGSIEIRLGKARRDTMLTSVDGAIADWDTLRRAHGGNVAELFSWINVFLVILSALVVFIFPRLGIVSAAELPTLTMVLLFLIRPLAKFLNTVPDIVAAEDAARRIAEIRAALPSPEFRPMPSTDADMPFETITLAGVEYSYTNARDSRGFSVGPVDLTIRAGEVVGIFGRNGSGKSTVLKMIPLLVRPERGEVLLDGLPVGSESLEAYRNLFCGVFQDDHVFSALPQGGGFDRDLFYDMLDFLDIAHLVQVEADGRLDYTLSRGQRRRLALAIAVAEGRRIMILDEWTADQDQSYRQRFRGEILWRLRSHGLTVILVSHDEHAADLCDHTLFLSKGRMQAAPVTLSEVA</sequence>
<dbReference type="InterPro" id="IPR039421">
    <property type="entry name" value="Type_1_exporter"/>
</dbReference>
<dbReference type="InterPro" id="IPR003439">
    <property type="entry name" value="ABC_transporter-like_ATP-bd"/>
</dbReference>
<feature type="transmembrane region" description="Helical" evidence="7">
    <location>
        <begin position="133"/>
        <end position="155"/>
    </location>
</feature>
<comment type="caution">
    <text evidence="9">The sequence shown here is derived from an EMBL/GenBank/DDBJ whole genome shotgun (WGS) entry which is preliminary data.</text>
</comment>
<evidence type="ECO:0000256" key="2">
    <source>
        <dbReference type="ARBA" id="ARBA00022692"/>
    </source>
</evidence>
<evidence type="ECO:0000256" key="4">
    <source>
        <dbReference type="ARBA" id="ARBA00022840"/>
    </source>
</evidence>
<dbReference type="Pfam" id="PF00005">
    <property type="entry name" value="ABC_tran"/>
    <property type="match status" value="1"/>
</dbReference>
<keyword evidence="5 7" id="KW-1133">Transmembrane helix</keyword>
<dbReference type="Gene3D" id="3.40.50.300">
    <property type="entry name" value="P-loop containing nucleotide triphosphate hydrolases"/>
    <property type="match status" value="1"/>
</dbReference>
<dbReference type="InterPro" id="IPR036640">
    <property type="entry name" value="ABC1_TM_sf"/>
</dbReference>
<keyword evidence="3" id="KW-0547">Nucleotide-binding</keyword>
<evidence type="ECO:0000256" key="6">
    <source>
        <dbReference type="ARBA" id="ARBA00023136"/>
    </source>
</evidence>
<keyword evidence="2 7" id="KW-0812">Transmembrane</keyword>